<feature type="compositionally biased region" description="Basic and acidic residues" evidence="1">
    <location>
        <begin position="1"/>
        <end position="13"/>
    </location>
</feature>
<dbReference type="AlphaFoldDB" id="A0A835PSR7"/>
<keyword evidence="4" id="KW-1185">Reference proteome</keyword>
<protein>
    <submittedName>
        <fullName evidence="2">Uncharacterized protein</fullName>
    </submittedName>
</protein>
<dbReference type="EMBL" id="JADCNM010000012">
    <property type="protein sequence ID" value="KAG0458695.1"/>
    <property type="molecule type" value="Genomic_DNA"/>
</dbReference>
<feature type="region of interest" description="Disordered" evidence="1">
    <location>
        <begin position="1"/>
        <end position="34"/>
    </location>
</feature>
<evidence type="ECO:0000313" key="4">
    <source>
        <dbReference type="Proteomes" id="UP000636800"/>
    </source>
</evidence>
<dbReference type="Proteomes" id="UP000639772">
    <property type="component" value="Chromosome 12"/>
</dbReference>
<dbReference type="EMBL" id="JADCNL010000012">
    <property type="protein sequence ID" value="KAG0456989.1"/>
    <property type="molecule type" value="Genomic_DNA"/>
</dbReference>
<name>A0A835PSR7_VANPL</name>
<evidence type="ECO:0000313" key="5">
    <source>
        <dbReference type="Proteomes" id="UP000639772"/>
    </source>
</evidence>
<dbReference type="Proteomes" id="UP000636800">
    <property type="component" value="Chromosome 12"/>
</dbReference>
<gene>
    <name evidence="3" type="ORF">HPP92_021823</name>
    <name evidence="2" type="ORF">HPP92_022146</name>
</gene>
<sequence length="107" mass="11901">MREQSRVKMEQRPGRKQRQPGQSRTEQKLLQSGQSAVAVSHRCTAAASEYNDISPVAQYRAGRVPRYDRCGQAQQGAQSKRVKQDQQSLTGLCQTVVAVPVSRLCSQ</sequence>
<evidence type="ECO:0000256" key="1">
    <source>
        <dbReference type="SAM" id="MobiDB-lite"/>
    </source>
</evidence>
<organism evidence="2 4">
    <name type="scientific">Vanilla planifolia</name>
    <name type="common">Vanilla</name>
    <dbReference type="NCBI Taxonomy" id="51239"/>
    <lineage>
        <taxon>Eukaryota</taxon>
        <taxon>Viridiplantae</taxon>
        <taxon>Streptophyta</taxon>
        <taxon>Embryophyta</taxon>
        <taxon>Tracheophyta</taxon>
        <taxon>Spermatophyta</taxon>
        <taxon>Magnoliopsida</taxon>
        <taxon>Liliopsida</taxon>
        <taxon>Asparagales</taxon>
        <taxon>Orchidaceae</taxon>
        <taxon>Vanilloideae</taxon>
        <taxon>Vanilleae</taxon>
        <taxon>Vanilla</taxon>
    </lineage>
</organism>
<proteinExistence type="predicted"/>
<accession>A0A835PSR7</accession>
<comment type="caution">
    <text evidence="2">The sequence shown here is derived from an EMBL/GenBank/DDBJ whole genome shotgun (WGS) entry which is preliminary data.</text>
</comment>
<reference evidence="4 5" key="1">
    <citation type="journal article" date="2020" name="Nat. Food">
        <title>A phased Vanilla planifolia genome enables genetic improvement of flavour and production.</title>
        <authorList>
            <person name="Hasing T."/>
            <person name="Tang H."/>
            <person name="Brym M."/>
            <person name="Khazi F."/>
            <person name="Huang T."/>
            <person name="Chambers A.H."/>
        </authorList>
    </citation>
    <scope>NUCLEOTIDE SEQUENCE [LARGE SCALE GENOMIC DNA]</scope>
    <source>
        <tissue evidence="2">Leaf</tissue>
    </source>
</reference>
<evidence type="ECO:0000313" key="2">
    <source>
        <dbReference type="EMBL" id="KAG0456989.1"/>
    </source>
</evidence>
<evidence type="ECO:0000313" key="3">
    <source>
        <dbReference type="EMBL" id="KAG0458695.1"/>
    </source>
</evidence>